<comment type="caution">
    <text evidence="4">The sequence shown here is derived from an EMBL/GenBank/DDBJ whole genome shotgun (WGS) entry which is preliminary data.</text>
</comment>
<dbReference type="InterPro" id="IPR000863">
    <property type="entry name" value="Sulfotransferase_dom"/>
</dbReference>
<evidence type="ECO:0000256" key="2">
    <source>
        <dbReference type="ARBA" id="ARBA00023180"/>
    </source>
</evidence>
<dbReference type="RefSeq" id="WP_249868080.1">
    <property type="nucleotide sequence ID" value="NZ_JAMGBC010000001.1"/>
</dbReference>
<dbReference type="SUPFAM" id="SSF52540">
    <property type="entry name" value="P-loop containing nucleoside triphosphate hydrolases"/>
    <property type="match status" value="1"/>
</dbReference>
<feature type="domain" description="Sulfotransferase" evidence="3">
    <location>
        <begin position="20"/>
        <end position="218"/>
    </location>
</feature>
<proteinExistence type="predicted"/>
<dbReference type="EMBL" id="JAMGBC010000001">
    <property type="protein sequence ID" value="MCL6679164.1"/>
    <property type="molecule type" value="Genomic_DNA"/>
</dbReference>
<protein>
    <submittedName>
        <fullName evidence="4">Sulfotransferase</fullName>
    </submittedName>
</protein>
<keyword evidence="1" id="KW-0808">Transferase</keyword>
<dbReference type="Proteomes" id="UP001165343">
    <property type="component" value="Unassembled WGS sequence"/>
</dbReference>
<organism evidence="4 5">
    <name type="scientific">Sphingomonas anseongensis</name>
    <dbReference type="NCBI Taxonomy" id="2908207"/>
    <lineage>
        <taxon>Bacteria</taxon>
        <taxon>Pseudomonadati</taxon>
        <taxon>Pseudomonadota</taxon>
        <taxon>Alphaproteobacteria</taxon>
        <taxon>Sphingomonadales</taxon>
        <taxon>Sphingomonadaceae</taxon>
        <taxon>Sphingomonas</taxon>
    </lineage>
</organism>
<dbReference type="Pfam" id="PF00685">
    <property type="entry name" value="Sulfotransfer_1"/>
    <property type="match status" value="1"/>
</dbReference>
<evidence type="ECO:0000259" key="3">
    <source>
        <dbReference type="Pfam" id="PF00685"/>
    </source>
</evidence>
<dbReference type="InterPro" id="IPR037359">
    <property type="entry name" value="NST/OST"/>
</dbReference>
<evidence type="ECO:0000313" key="5">
    <source>
        <dbReference type="Proteomes" id="UP001165343"/>
    </source>
</evidence>
<keyword evidence="5" id="KW-1185">Reference proteome</keyword>
<sequence length="361" mass="41015">MKWSRVPDDRPPERTAWCSIVGAPRCGTTSLARYLSGHPDILLSSVKEPHFFSRRDLRSWPTADVTRFVRKDYVEHFFPGQTEREMLLDGSVSYLYAPERLEPALRLWPSAKFIIMVRNPLEMLPSLHQRLICTGDEDVQDFEQAWSLVAERRSGRHIPRCCIDPRLLDYEEIGRLGKHLANFFEVVGRERCFVSVFDDLVEDPAKQYAEIVDFLGLPPDTRAEFPAFRARTGVRSAALQRLLKRPPKAARPLLASAADLHRDGRSAGKHSSLVMKVRKRLLNWNKSAARPVQLPGRLREEIRAALADDLAVLSGLLGRDLTQWMARANRQLETERPVNSPIRRAWPALGLNAAASAGFPR</sequence>
<dbReference type="InterPro" id="IPR027417">
    <property type="entry name" value="P-loop_NTPase"/>
</dbReference>
<dbReference type="Gene3D" id="3.40.50.300">
    <property type="entry name" value="P-loop containing nucleotide triphosphate hydrolases"/>
    <property type="match status" value="1"/>
</dbReference>
<evidence type="ECO:0000313" key="4">
    <source>
        <dbReference type="EMBL" id="MCL6679164.1"/>
    </source>
</evidence>
<dbReference type="PANTHER" id="PTHR10605">
    <property type="entry name" value="HEPARAN SULFATE SULFOTRANSFERASE"/>
    <property type="match status" value="1"/>
</dbReference>
<reference evidence="4" key="1">
    <citation type="submission" date="2022-05" db="EMBL/GenBank/DDBJ databases">
        <authorList>
            <person name="Jo J.-H."/>
            <person name="Im W.-T."/>
        </authorList>
    </citation>
    <scope>NUCLEOTIDE SEQUENCE</scope>
    <source>
        <strain evidence="4">RG327</strain>
    </source>
</reference>
<keyword evidence="2" id="KW-0325">Glycoprotein</keyword>
<name>A0ABT0RFZ6_9SPHN</name>
<gene>
    <name evidence="4" type="ORF">LZ519_07535</name>
</gene>
<dbReference type="PANTHER" id="PTHR10605:SF56">
    <property type="entry name" value="BIFUNCTIONAL HEPARAN SULFATE N-DEACETYLASE_N-SULFOTRANSFERASE"/>
    <property type="match status" value="1"/>
</dbReference>
<accession>A0ABT0RFZ6</accession>
<evidence type="ECO:0000256" key="1">
    <source>
        <dbReference type="ARBA" id="ARBA00022679"/>
    </source>
</evidence>